<evidence type="ECO:0000256" key="1">
    <source>
        <dbReference type="ARBA" id="ARBA00004442"/>
    </source>
</evidence>
<dbReference type="Pfam" id="PF02321">
    <property type="entry name" value="OEP"/>
    <property type="match status" value="1"/>
</dbReference>
<keyword evidence="7" id="KW-0998">Cell outer membrane</keyword>
<keyword evidence="4" id="KW-1134">Transmembrane beta strand</keyword>
<dbReference type="STRING" id="1279009.ADICEAN_03741"/>
<keyword evidence="11" id="KW-1185">Reference proteome</keyword>
<feature type="coiled-coil region" evidence="8">
    <location>
        <begin position="359"/>
        <end position="416"/>
    </location>
</feature>
<dbReference type="InterPro" id="IPR003423">
    <property type="entry name" value="OMP_efflux"/>
</dbReference>
<keyword evidence="9" id="KW-0732">Signal</keyword>
<dbReference type="AlphaFoldDB" id="M7N1G8"/>
<accession>M7N1G8</accession>
<evidence type="ECO:0000256" key="7">
    <source>
        <dbReference type="ARBA" id="ARBA00023237"/>
    </source>
</evidence>
<comment type="caution">
    <text evidence="10">The sequence shown here is derived from an EMBL/GenBank/DDBJ whole genome shotgun (WGS) entry which is preliminary data.</text>
</comment>
<feature type="signal peptide" evidence="9">
    <location>
        <begin position="1"/>
        <end position="24"/>
    </location>
</feature>
<reference evidence="10 11" key="1">
    <citation type="journal article" date="2013" name="Genome Announc.">
        <title>Draft Genome Sequence of Cesiribacter andamanensis Strain AMV16T, Isolated from a Soil Sample from a Mud Volcano in the Andaman Islands, India.</title>
        <authorList>
            <person name="Shivaji S."/>
            <person name="Ara S."/>
            <person name="Begum Z."/>
            <person name="Srinivas T.N."/>
            <person name="Singh A."/>
            <person name="Kumar Pinnaka A."/>
        </authorList>
    </citation>
    <scope>NUCLEOTIDE SEQUENCE [LARGE SCALE GENOMIC DNA]</scope>
    <source>
        <strain evidence="10 11">AMV16</strain>
    </source>
</reference>
<dbReference type="GO" id="GO:0015562">
    <property type="term" value="F:efflux transmembrane transporter activity"/>
    <property type="evidence" value="ECO:0007669"/>
    <property type="project" value="InterPro"/>
</dbReference>
<dbReference type="PANTHER" id="PTHR30026:SF20">
    <property type="entry name" value="OUTER MEMBRANE PROTEIN TOLC"/>
    <property type="match status" value="1"/>
</dbReference>
<dbReference type="GO" id="GO:0015288">
    <property type="term" value="F:porin activity"/>
    <property type="evidence" value="ECO:0007669"/>
    <property type="project" value="TreeGrafter"/>
</dbReference>
<evidence type="ECO:0000256" key="6">
    <source>
        <dbReference type="ARBA" id="ARBA00023136"/>
    </source>
</evidence>
<feature type="chain" id="PRO_5004081974" evidence="9">
    <location>
        <begin position="25"/>
        <end position="471"/>
    </location>
</feature>
<sequence>MTMRLLSLLLGATALLLLSLGASAQQGADTLYLSEYLQQVSQHHPLARAARLMEEQGRMEVRAARGFFDPELGGTFDEKRYKDRTYYRIFSSDLKVNTRLGLDLKAGYDYAQGYYLNPERTVPDDGLWYAGVSLPLAQGLFFDEGRAALRAARIRQQRFQWEQRQQLANLLYEATVAYWTWAGHRQQVQTLQNALQVARQRYQLVQGGFATEELPAIDTLEAFVQLQTLQSQLLEEEQALIKAEQEVASFYWSEEGTPLWQSQFTPSPLPPASLPDSLYGTASPAPLALAEGSPALRYYGFRLEELEADRRWKAEKLKPSLQASYNLLSSEPPLEGASSYSVNNYKFGVNFKMPLLLRNARGELQLSRLKLEATALEQRQKRLELTTKLEALLGSLELLQQQVQQNQQLAEGYRRLWQAEQQKFEFGESTLFYVNARELKYLESRLKLFSLQVKFQQQQAELKRMLGLWEL</sequence>
<keyword evidence="6" id="KW-0472">Membrane</keyword>
<keyword evidence="3" id="KW-0813">Transport</keyword>
<evidence type="ECO:0000313" key="11">
    <source>
        <dbReference type="Proteomes" id="UP000011910"/>
    </source>
</evidence>
<protein>
    <submittedName>
        <fullName evidence="10">Type I secretion outer membrane protein, TolC family</fullName>
    </submittedName>
</protein>
<evidence type="ECO:0000256" key="9">
    <source>
        <dbReference type="SAM" id="SignalP"/>
    </source>
</evidence>
<proteinExistence type="inferred from homology"/>
<keyword evidence="5" id="KW-0812">Transmembrane</keyword>
<keyword evidence="8" id="KW-0175">Coiled coil</keyword>
<comment type="similarity">
    <text evidence="2">Belongs to the outer membrane factor (OMF) (TC 1.B.17) family.</text>
</comment>
<comment type="subcellular location">
    <subcellularLocation>
        <location evidence="1">Cell outer membrane</location>
    </subcellularLocation>
</comment>
<organism evidence="10 11">
    <name type="scientific">Cesiribacter andamanensis AMV16</name>
    <dbReference type="NCBI Taxonomy" id="1279009"/>
    <lineage>
        <taxon>Bacteria</taxon>
        <taxon>Pseudomonadati</taxon>
        <taxon>Bacteroidota</taxon>
        <taxon>Cytophagia</taxon>
        <taxon>Cytophagales</taxon>
        <taxon>Cesiribacteraceae</taxon>
        <taxon>Cesiribacter</taxon>
    </lineage>
</organism>
<evidence type="ECO:0000256" key="4">
    <source>
        <dbReference type="ARBA" id="ARBA00022452"/>
    </source>
</evidence>
<dbReference type="GO" id="GO:0009279">
    <property type="term" value="C:cell outer membrane"/>
    <property type="evidence" value="ECO:0007669"/>
    <property type="project" value="UniProtKB-SubCell"/>
</dbReference>
<dbReference type="PANTHER" id="PTHR30026">
    <property type="entry name" value="OUTER MEMBRANE PROTEIN TOLC"/>
    <property type="match status" value="1"/>
</dbReference>
<name>M7N1G8_9BACT</name>
<evidence type="ECO:0000256" key="2">
    <source>
        <dbReference type="ARBA" id="ARBA00007613"/>
    </source>
</evidence>
<dbReference type="Proteomes" id="UP000011910">
    <property type="component" value="Unassembled WGS sequence"/>
</dbReference>
<dbReference type="GO" id="GO:1990281">
    <property type="term" value="C:efflux pump complex"/>
    <property type="evidence" value="ECO:0007669"/>
    <property type="project" value="TreeGrafter"/>
</dbReference>
<dbReference type="SUPFAM" id="SSF56954">
    <property type="entry name" value="Outer membrane efflux proteins (OEP)"/>
    <property type="match status" value="1"/>
</dbReference>
<evidence type="ECO:0000313" key="10">
    <source>
        <dbReference type="EMBL" id="EMR01137.1"/>
    </source>
</evidence>
<evidence type="ECO:0000256" key="8">
    <source>
        <dbReference type="SAM" id="Coils"/>
    </source>
</evidence>
<dbReference type="eggNOG" id="COG1538">
    <property type="taxonomic scope" value="Bacteria"/>
</dbReference>
<dbReference type="EMBL" id="AODQ01000142">
    <property type="protein sequence ID" value="EMR01137.1"/>
    <property type="molecule type" value="Genomic_DNA"/>
</dbReference>
<dbReference type="InterPro" id="IPR051906">
    <property type="entry name" value="TolC-like"/>
</dbReference>
<evidence type="ECO:0000256" key="3">
    <source>
        <dbReference type="ARBA" id="ARBA00022448"/>
    </source>
</evidence>
<evidence type="ECO:0000256" key="5">
    <source>
        <dbReference type="ARBA" id="ARBA00022692"/>
    </source>
</evidence>
<dbReference type="Gene3D" id="1.20.1600.10">
    <property type="entry name" value="Outer membrane efflux proteins (OEP)"/>
    <property type="match status" value="1"/>
</dbReference>
<gene>
    <name evidence="10" type="ORF">ADICEAN_03741</name>
</gene>